<organism evidence="2 3">
    <name type="scientific">Paenibacillus lautus</name>
    <name type="common">Bacillus lautus</name>
    <dbReference type="NCBI Taxonomy" id="1401"/>
    <lineage>
        <taxon>Bacteria</taxon>
        <taxon>Bacillati</taxon>
        <taxon>Bacillota</taxon>
        <taxon>Bacilli</taxon>
        <taxon>Bacillales</taxon>
        <taxon>Paenibacillaceae</taxon>
        <taxon>Paenibacillus</taxon>
    </lineage>
</organism>
<keyword evidence="1" id="KW-1133">Transmembrane helix</keyword>
<evidence type="ECO:0000256" key="1">
    <source>
        <dbReference type="SAM" id="Phobius"/>
    </source>
</evidence>
<protein>
    <submittedName>
        <fullName evidence="2">DUF4446 family protein</fullName>
    </submittedName>
</protein>
<accession>A0A385TV03</accession>
<reference evidence="2 3" key="1">
    <citation type="submission" date="2018-09" db="EMBL/GenBank/DDBJ databases">
        <title>Genome Sequence of Paenibacillus lautus Strain E7593-69, Azo Dye-Degrading Bacteria, Isolated from Commercial Tattoo Inks.</title>
        <authorList>
            <person name="Nho S.W."/>
            <person name="Kim S.-J."/>
            <person name="Kweon O."/>
            <person name="Cerniglia C.E."/>
        </authorList>
    </citation>
    <scope>NUCLEOTIDE SEQUENCE [LARGE SCALE GENOMIC DNA]</scope>
    <source>
        <strain evidence="2 3">E7593-69</strain>
    </source>
</reference>
<feature type="transmembrane region" description="Helical" evidence="1">
    <location>
        <begin position="12"/>
        <end position="32"/>
    </location>
</feature>
<keyword evidence="3" id="KW-1185">Reference proteome</keyword>
<keyword evidence="1" id="KW-0472">Membrane</keyword>
<dbReference type="Pfam" id="PF14584">
    <property type="entry name" value="DUF4446"/>
    <property type="match status" value="1"/>
</dbReference>
<name>A0A385TV03_PAELA</name>
<dbReference type="Proteomes" id="UP000266552">
    <property type="component" value="Chromosome"/>
</dbReference>
<proteinExistence type="predicted"/>
<dbReference type="RefSeq" id="WP_119850726.1">
    <property type="nucleotide sequence ID" value="NZ_CP032412.1"/>
</dbReference>
<gene>
    <name evidence="2" type="ORF">D5F53_30035</name>
</gene>
<dbReference type="InterPro" id="IPR027981">
    <property type="entry name" value="DUF4446"/>
</dbReference>
<dbReference type="EMBL" id="CP032412">
    <property type="protein sequence ID" value="AYB47281.1"/>
    <property type="molecule type" value="Genomic_DNA"/>
</dbReference>
<keyword evidence="1" id="KW-0812">Transmembrane</keyword>
<sequence>MSELNELIMEQLHWFVVGMVMIILILWITLIVQGAKLRKMKRRYDAMMAGSGVEDIESLLVQLKIQMDEIEEGHASHQKMLDSISGSLKGMKSKVGIVRYNAFGERGNEMSFSLAILSEEEEGIVLTGLHNRESSYVYAKPLKDGQSKYPLSPEEKEAVTLALQEGKNGSTL</sequence>
<evidence type="ECO:0000313" key="2">
    <source>
        <dbReference type="EMBL" id="AYB47281.1"/>
    </source>
</evidence>
<dbReference type="AlphaFoldDB" id="A0A385TV03"/>
<evidence type="ECO:0000313" key="3">
    <source>
        <dbReference type="Proteomes" id="UP000266552"/>
    </source>
</evidence>
<dbReference type="KEGG" id="plw:D5F53_30035"/>